<evidence type="ECO:0000313" key="10">
    <source>
        <dbReference type="Proteomes" id="UP000224660"/>
    </source>
</evidence>
<dbReference type="PANTHER" id="PTHR23409:SF18">
    <property type="entry name" value="RIBONUCLEOSIDE-DIPHOSPHATE REDUCTASE SUBUNIT M2"/>
    <property type="match status" value="1"/>
</dbReference>
<name>A0A1Z1D973_9CAUD</name>
<feature type="binding site" evidence="7">
    <location>
        <position position="118"/>
    </location>
    <ligand>
        <name>Fe cation</name>
        <dbReference type="ChEBI" id="CHEBI:24875"/>
        <label>1</label>
    </ligand>
</feature>
<feature type="binding site" evidence="7">
    <location>
        <position position="118"/>
    </location>
    <ligand>
        <name>Fe cation</name>
        <dbReference type="ChEBI" id="CHEBI:24875"/>
        <label>2</label>
    </ligand>
</feature>
<keyword evidence="5 7" id="KW-0408">Iron</keyword>
<comment type="similarity">
    <text evidence="1">Belongs to the ribonucleoside diphosphate reductase small chain family.</text>
</comment>
<evidence type="ECO:0000256" key="5">
    <source>
        <dbReference type="ARBA" id="ARBA00023004"/>
    </source>
</evidence>
<organism evidence="9 10">
    <name type="scientific">Bacillus phage vB_BsuM-Goe2</name>
    <dbReference type="NCBI Taxonomy" id="1933062"/>
    <lineage>
        <taxon>Viruses</taxon>
        <taxon>Duplodnaviria</taxon>
        <taxon>Heunggongvirae</taxon>
        <taxon>Uroviricota</taxon>
        <taxon>Caudoviricetes</taxon>
        <taxon>Herelleviridae</taxon>
        <taxon>Spounavirinae</taxon>
        <taxon>Okubovirus</taxon>
        <taxon>Okubovirus camphawk</taxon>
    </lineage>
</organism>
<evidence type="ECO:0000256" key="4">
    <source>
        <dbReference type="ARBA" id="ARBA00023002"/>
    </source>
</evidence>
<dbReference type="InterPro" id="IPR012348">
    <property type="entry name" value="RNR-like"/>
</dbReference>
<feature type="binding site" evidence="7">
    <location>
        <position position="121"/>
    </location>
    <ligand>
        <name>Fe cation</name>
        <dbReference type="ChEBI" id="CHEBI:24875"/>
        <label>1</label>
    </ligand>
</feature>
<keyword evidence="3 7" id="KW-0479">Metal-binding</keyword>
<feature type="binding site" evidence="7">
    <location>
        <position position="186"/>
    </location>
    <ligand>
        <name>Fe cation</name>
        <dbReference type="ChEBI" id="CHEBI:24875"/>
        <label>2</label>
    </ligand>
</feature>
<dbReference type="CDD" id="cd01049">
    <property type="entry name" value="RNRR2"/>
    <property type="match status" value="1"/>
</dbReference>
<evidence type="ECO:0000313" key="9">
    <source>
        <dbReference type="EMBL" id="APZ82305.1"/>
    </source>
</evidence>
<dbReference type="EMBL" id="KY368639">
    <property type="protein sequence ID" value="APZ82305.1"/>
    <property type="molecule type" value="Genomic_DNA"/>
</dbReference>
<evidence type="ECO:0000256" key="1">
    <source>
        <dbReference type="ARBA" id="ARBA00009303"/>
    </source>
</evidence>
<feature type="active site" evidence="6">
    <location>
        <position position="125"/>
    </location>
</feature>
<dbReference type="InterPro" id="IPR000358">
    <property type="entry name" value="RNR_small_fam"/>
</dbReference>
<dbReference type="UniPathway" id="UPA00326"/>
<evidence type="ECO:0000256" key="6">
    <source>
        <dbReference type="PIRSR" id="PIRSR000355-1"/>
    </source>
</evidence>
<dbReference type="GO" id="GO:0009263">
    <property type="term" value="P:deoxyribonucleotide biosynthetic process"/>
    <property type="evidence" value="ECO:0007669"/>
    <property type="project" value="InterPro"/>
</dbReference>
<dbReference type="Pfam" id="PF00268">
    <property type="entry name" value="Ribonuc_red_sm"/>
    <property type="match status" value="1"/>
</dbReference>
<feature type="region of interest" description="Disordered" evidence="8">
    <location>
        <begin position="322"/>
        <end position="346"/>
    </location>
</feature>
<evidence type="ECO:0000256" key="7">
    <source>
        <dbReference type="PIRSR" id="PIRSR000355-2"/>
    </source>
</evidence>
<accession>A0A1Z1D973</accession>
<feature type="binding site" evidence="7">
    <location>
        <position position="220"/>
    </location>
    <ligand>
        <name>Fe cation</name>
        <dbReference type="ChEBI" id="CHEBI:24875"/>
        <label>2</label>
    </ligand>
</feature>
<dbReference type="NCBIfam" id="NF007184">
    <property type="entry name" value="PRK09614.1-3"/>
    <property type="match status" value="1"/>
</dbReference>
<feature type="binding site" evidence="7">
    <location>
        <position position="223"/>
    </location>
    <ligand>
        <name>Fe cation</name>
        <dbReference type="ChEBI" id="CHEBI:24875"/>
        <label>2</label>
    </ligand>
</feature>
<dbReference type="Gene3D" id="1.10.620.20">
    <property type="entry name" value="Ribonucleotide Reductase, subunit A"/>
    <property type="match status" value="1"/>
</dbReference>
<dbReference type="PANTHER" id="PTHR23409">
    <property type="entry name" value="RIBONUCLEOSIDE-DIPHOSPHATE REDUCTASE SMALL CHAIN"/>
    <property type="match status" value="1"/>
</dbReference>
<dbReference type="InterPro" id="IPR033909">
    <property type="entry name" value="RNR_small"/>
</dbReference>
<feature type="binding site" evidence="7">
    <location>
        <position position="88"/>
    </location>
    <ligand>
        <name>Fe cation</name>
        <dbReference type="ChEBI" id="CHEBI:24875"/>
        <label>1</label>
    </ligand>
</feature>
<evidence type="ECO:0000256" key="3">
    <source>
        <dbReference type="ARBA" id="ARBA00022723"/>
    </source>
</evidence>
<dbReference type="InterPro" id="IPR009078">
    <property type="entry name" value="Ferritin-like_SF"/>
</dbReference>
<dbReference type="Proteomes" id="UP000224660">
    <property type="component" value="Segment"/>
</dbReference>
<dbReference type="PIRSF" id="PIRSF000355">
    <property type="entry name" value="NrdB"/>
    <property type="match status" value="1"/>
</dbReference>
<dbReference type="GO" id="GO:0046872">
    <property type="term" value="F:metal ion binding"/>
    <property type="evidence" value="ECO:0007669"/>
    <property type="project" value="UniProtKB-KW"/>
</dbReference>
<evidence type="ECO:0000256" key="2">
    <source>
        <dbReference type="ARBA" id="ARBA00012274"/>
    </source>
</evidence>
<gene>
    <name evidence="9" type="ORF">Goe2_c06900</name>
</gene>
<protein>
    <recommendedName>
        <fullName evidence="2">ribonucleoside-diphosphate reductase</fullName>
        <ecNumber evidence="2">1.17.4.1</ecNumber>
    </recommendedName>
</protein>
<evidence type="ECO:0000256" key="8">
    <source>
        <dbReference type="SAM" id="MobiDB-lite"/>
    </source>
</evidence>
<dbReference type="EC" id="1.17.4.1" evidence="2"/>
<reference evidence="9 10" key="1">
    <citation type="journal article" date="2017" name="Viruses">
        <title>Characterization of Bacillus subtilis Viruses vB_BsuM-Goe2 and vB_BsuM-Goe3.</title>
        <authorList>
            <person name="Willms I.M."/>
            <person name="Hoppert M."/>
            <person name="Hertel R."/>
        </authorList>
    </citation>
    <scope>NUCLEOTIDE SEQUENCE [LARGE SCALE GENOMIC DNA]</scope>
</reference>
<dbReference type="SUPFAM" id="SSF47240">
    <property type="entry name" value="Ferritin-like"/>
    <property type="match status" value="1"/>
</dbReference>
<keyword evidence="4" id="KW-0560">Oxidoreductase</keyword>
<comment type="cofactor">
    <cofactor evidence="7">
        <name>Fe cation</name>
        <dbReference type="ChEBI" id="CHEBI:24875"/>
    </cofactor>
    <text evidence="7">Binds 2 iron ions per subunit.</text>
</comment>
<proteinExistence type="inferred from homology"/>
<sequence>MERLKEIKLMTPRYPNRGTDIIGGKMSGIMNWNDIRYPQMYTIYKQIRSNFWIPQRISLVEDVRQFPNLPKRTQEAYLDVIGQLSTLDSIQTRLVLEFGRFLSEPTYQPIAANIAQQEATHEESYSYVLSSVVPDTNKQNEVFDKAKTNEDVLKRNDRVYKYYQEFVDNPTPQTFFRALVACVVLEGIYFYSAFTFFYNLARNHLMVGTSTMINYIQRDEVAHAYFFSQVLRYLMAERPELHTEENVNFIYDMMQEAADLEIEYSQKILHDIPGLDLEELEGYIKSLCNRRLRGVGLDDIYAGVENSMPWMIAFDDGSNNQTKSDMFEQKSRNYKKVDEDNDADDF</sequence>
<dbReference type="GO" id="GO:0004748">
    <property type="term" value="F:ribonucleoside-diphosphate reductase activity, thioredoxin disulfide as acceptor"/>
    <property type="evidence" value="ECO:0007669"/>
    <property type="project" value="UniProtKB-EC"/>
</dbReference>
<feature type="compositionally biased region" description="Basic and acidic residues" evidence="8">
    <location>
        <begin position="325"/>
        <end position="338"/>
    </location>
</feature>